<proteinExistence type="predicted"/>
<keyword evidence="3" id="KW-1185">Reference proteome</keyword>
<gene>
    <name evidence="2" type="ORF">PSNMU_V1.4_AUG-EV-PASAV3_0051900</name>
</gene>
<accession>A0A448Z8P1</accession>
<dbReference type="Proteomes" id="UP000291116">
    <property type="component" value="Unassembled WGS sequence"/>
</dbReference>
<evidence type="ECO:0000256" key="1">
    <source>
        <dbReference type="SAM" id="SignalP"/>
    </source>
</evidence>
<protein>
    <submittedName>
        <fullName evidence="2">Uncharacterized protein</fullName>
    </submittedName>
</protein>
<dbReference type="OrthoDB" id="190948at2759"/>
<keyword evidence="1" id="KW-0732">Signal</keyword>
<dbReference type="AlphaFoldDB" id="A0A448Z8P1"/>
<sequence length="202" mass="21306">MKLLSNLLILSAIAGASEGFSVVPAGTKATASSTELRAETGRREMVAATLAAGAAVLPFGQAAVAAYVPQVNDMKQIYFLGESLDKLIAKLEDPSQMEAALTGVKQFNKDPDFYSTYTRNFILKSIKKGADSDPRVGYIKQASALISSLEGVLTGGDALMNEKSTSAEAVARVKKAQALIAKFIDECGVEDPKLAAFVSSHK</sequence>
<organism evidence="2 3">
    <name type="scientific">Pseudo-nitzschia multistriata</name>
    <dbReference type="NCBI Taxonomy" id="183589"/>
    <lineage>
        <taxon>Eukaryota</taxon>
        <taxon>Sar</taxon>
        <taxon>Stramenopiles</taxon>
        <taxon>Ochrophyta</taxon>
        <taxon>Bacillariophyta</taxon>
        <taxon>Bacillariophyceae</taxon>
        <taxon>Bacillariophycidae</taxon>
        <taxon>Bacillariales</taxon>
        <taxon>Bacillariaceae</taxon>
        <taxon>Pseudo-nitzschia</taxon>
    </lineage>
</organism>
<feature type="signal peptide" evidence="1">
    <location>
        <begin position="1"/>
        <end position="19"/>
    </location>
</feature>
<feature type="chain" id="PRO_5019311520" evidence="1">
    <location>
        <begin position="20"/>
        <end position="202"/>
    </location>
</feature>
<reference evidence="2 3" key="1">
    <citation type="submission" date="2019-01" db="EMBL/GenBank/DDBJ databases">
        <authorList>
            <person name="Ferrante I. M."/>
        </authorList>
    </citation>
    <scope>NUCLEOTIDE SEQUENCE [LARGE SCALE GENOMIC DNA]</scope>
    <source>
        <strain evidence="2 3">B856</strain>
    </source>
</reference>
<name>A0A448Z8P1_9STRA</name>
<dbReference type="EMBL" id="CAACVS010000166">
    <property type="protein sequence ID" value="VEU38370.1"/>
    <property type="molecule type" value="Genomic_DNA"/>
</dbReference>
<evidence type="ECO:0000313" key="2">
    <source>
        <dbReference type="EMBL" id="VEU38370.1"/>
    </source>
</evidence>
<evidence type="ECO:0000313" key="3">
    <source>
        <dbReference type="Proteomes" id="UP000291116"/>
    </source>
</evidence>